<dbReference type="InterPro" id="IPR012910">
    <property type="entry name" value="Plug_dom"/>
</dbReference>
<keyword evidence="4" id="KW-0410">Iron transport</keyword>
<keyword evidence="16" id="KW-0675">Receptor</keyword>
<evidence type="ECO:0000256" key="7">
    <source>
        <dbReference type="ARBA" id="ARBA00023065"/>
    </source>
</evidence>
<evidence type="ECO:0000256" key="4">
    <source>
        <dbReference type="ARBA" id="ARBA00022496"/>
    </source>
</evidence>
<evidence type="ECO:0000259" key="15">
    <source>
        <dbReference type="Pfam" id="PF07715"/>
    </source>
</evidence>
<reference evidence="16 17" key="1">
    <citation type="submission" date="2024-08" db="EMBL/GenBank/DDBJ databases">
        <authorList>
            <person name="Lu H."/>
        </authorList>
    </citation>
    <scope>NUCLEOTIDE SEQUENCE [LARGE SCALE GENOMIC DNA]</scope>
    <source>
        <strain evidence="16 17">LYH14W</strain>
    </source>
</reference>
<dbReference type="InterPro" id="IPR036942">
    <property type="entry name" value="Beta-barrel_TonB_sf"/>
</dbReference>
<evidence type="ECO:0000256" key="8">
    <source>
        <dbReference type="ARBA" id="ARBA00023077"/>
    </source>
</evidence>
<dbReference type="PANTHER" id="PTHR32552:SF81">
    <property type="entry name" value="TONB-DEPENDENT OUTER MEMBRANE RECEPTOR"/>
    <property type="match status" value="1"/>
</dbReference>
<keyword evidence="5 11" id="KW-0812">Transmembrane</keyword>
<feature type="signal peptide" evidence="13">
    <location>
        <begin position="1"/>
        <end position="26"/>
    </location>
</feature>
<evidence type="ECO:0000256" key="6">
    <source>
        <dbReference type="ARBA" id="ARBA00023004"/>
    </source>
</evidence>
<comment type="subcellular location">
    <subcellularLocation>
        <location evidence="1 11">Cell outer membrane</location>
        <topology evidence="1 11">Multi-pass membrane protein</topology>
    </subcellularLocation>
</comment>
<evidence type="ECO:0000256" key="11">
    <source>
        <dbReference type="PROSITE-ProRule" id="PRU01360"/>
    </source>
</evidence>
<dbReference type="CDD" id="cd01347">
    <property type="entry name" value="ligand_gated_channel"/>
    <property type="match status" value="1"/>
</dbReference>
<organism evidence="16 17">
    <name type="scientific">Pelomonas parva</name>
    <dbReference type="NCBI Taxonomy" id="3299032"/>
    <lineage>
        <taxon>Bacteria</taxon>
        <taxon>Pseudomonadati</taxon>
        <taxon>Pseudomonadota</taxon>
        <taxon>Betaproteobacteria</taxon>
        <taxon>Burkholderiales</taxon>
        <taxon>Sphaerotilaceae</taxon>
        <taxon>Roseateles</taxon>
    </lineage>
</organism>
<dbReference type="InterPro" id="IPR006311">
    <property type="entry name" value="TAT_signal"/>
</dbReference>
<dbReference type="PANTHER" id="PTHR32552">
    <property type="entry name" value="FERRICHROME IRON RECEPTOR-RELATED"/>
    <property type="match status" value="1"/>
</dbReference>
<evidence type="ECO:0000256" key="2">
    <source>
        <dbReference type="ARBA" id="ARBA00022448"/>
    </source>
</evidence>
<comment type="similarity">
    <text evidence="11 12">Belongs to the TonB-dependent receptor family.</text>
</comment>
<evidence type="ECO:0000259" key="14">
    <source>
        <dbReference type="Pfam" id="PF00593"/>
    </source>
</evidence>
<comment type="caution">
    <text evidence="16">The sequence shown here is derived from an EMBL/GenBank/DDBJ whole genome shotgun (WGS) entry which is preliminary data.</text>
</comment>
<gene>
    <name evidence="16" type="ORF">ACG00Y_03540</name>
</gene>
<evidence type="ECO:0000313" key="16">
    <source>
        <dbReference type="EMBL" id="MFG6428968.1"/>
    </source>
</evidence>
<dbReference type="EMBL" id="JBIGHV010000001">
    <property type="protein sequence ID" value="MFG6428968.1"/>
    <property type="molecule type" value="Genomic_DNA"/>
</dbReference>
<keyword evidence="2 11" id="KW-0813">Transport</keyword>
<feature type="chain" id="PRO_5045734188" evidence="13">
    <location>
        <begin position="27"/>
        <end position="749"/>
    </location>
</feature>
<accession>A0ABW7EXD8</accession>
<dbReference type="PROSITE" id="PS51318">
    <property type="entry name" value="TAT"/>
    <property type="match status" value="1"/>
</dbReference>
<feature type="domain" description="TonB-dependent receptor-like beta-barrel" evidence="14">
    <location>
        <begin position="279"/>
        <end position="719"/>
    </location>
</feature>
<keyword evidence="8 12" id="KW-0798">TonB box</keyword>
<dbReference type="InterPro" id="IPR039426">
    <property type="entry name" value="TonB-dep_rcpt-like"/>
</dbReference>
<keyword evidence="13" id="KW-0732">Signal</keyword>
<evidence type="ECO:0000256" key="3">
    <source>
        <dbReference type="ARBA" id="ARBA00022452"/>
    </source>
</evidence>
<keyword evidence="3 11" id="KW-1134">Transmembrane beta strand</keyword>
<dbReference type="Pfam" id="PF07715">
    <property type="entry name" value="Plug"/>
    <property type="match status" value="1"/>
</dbReference>
<evidence type="ECO:0000256" key="10">
    <source>
        <dbReference type="ARBA" id="ARBA00023237"/>
    </source>
</evidence>
<protein>
    <submittedName>
        <fullName evidence="16">TonB-dependent receptor</fullName>
    </submittedName>
</protein>
<dbReference type="PROSITE" id="PS52016">
    <property type="entry name" value="TONB_DEPENDENT_REC_3"/>
    <property type="match status" value="1"/>
</dbReference>
<keyword evidence="9 11" id="KW-0472">Membrane</keyword>
<dbReference type="InterPro" id="IPR000531">
    <property type="entry name" value="Beta-barrel_TonB"/>
</dbReference>
<evidence type="ECO:0000256" key="12">
    <source>
        <dbReference type="RuleBase" id="RU003357"/>
    </source>
</evidence>
<sequence length="749" mass="81133">MNPSLQIGRRTVGLTALALAASQALAQTPADAAAAPAAAASAPATNSRSELPTVIVTAQKVMQPASKTSVALSVIDGEQLRLSGVVDARALQELSPSVQVAQESGRLQINIRGVMSINNTERGDPSNAFNIDGMYVGRPESQFSSFLDVERIEVLRGPQGTLYGRNATGGAVNVISKKPGNRLGGTVSLELGNYNARRAEAAIDVPVNDVLKLRAAVGTNKRDTYLKGGAGFGLEDQDDMAARLHGMLTFSPDTSLLLTAEYSKVNANGFTPVAMKGSYTGTPKGGNANWYNDLLDPVYIGADDDAQRTVDPYYARPTFRLNENTGLRAEFRHNFGPTELVYQLGHLKSSLSNSFISPFNGAPFLGETLAGESEQLSHELRLHSTGKGPLTWVVGAYLFDEDITRSIRYNTFINPNFTFRLKFEPTVENKAKAVFGQSRYALTDTLKLVTGARFSKDTKSAQDDFNGGGLTIPAAPFARTVEFSQSTYKLGLDWDLTRETFVYGSVSTGYKAGGFNTSSDTMTYKPEELTAVEFGVKTQAFKNRLQLSASVFAYDYADLQLTSTVCTTNAQGVNTCGSRTVNAASAKMTGLELEGRLRPWDDGTFDFGLAYNHSRFGDYQPVNKPAAAPNVVIDWTGQQLDRAPKGSARLGYTHAFDLSSGGYVEAGVSARYNSGYLMSSYGDDYATRYRQPSFTKYDAQVVWHSADDRYSVQAFAKNLTEEITVESRQPGSVNIGEPRTYGVRFSAKF</sequence>
<dbReference type="Pfam" id="PF00593">
    <property type="entry name" value="TonB_dep_Rec_b-barrel"/>
    <property type="match status" value="1"/>
</dbReference>
<name>A0ABW7EXD8_9BURK</name>
<evidence type="ECO:0000256" key="13">
    <source>
        <dbReference type="SAM" id="SignalP"/>
    </source>
</evidence>
<keyword evidence="17" id="KW-1185">Reference proteome</keyword>
<feature type="domain" description="TonB-dependent receptor plug" evidence="15">
    <location>
        <begin position="66"/>
        <end position="171"/>
    </location>
</feature>
<proteinExistence type="inferred from homology"/>
<dbReference type="SUPFAM" id="SSF56935">
    <property type="entry name" value="Porins"/>
    <property type="match status" value="1"/>
</dbReference>
<evidence type="ECO:0000313" key="17">
    <source>
        <dbReference type="Proteomes" id="UP001606210"/>
    </source>
</evidence>
<evidence type="ECO:0000256" key="1">
    <source>
        <dbReference type="ARBA" id="ARBA00004571"/>
    </source>
</evidence>
<keyword evidence="6" id="KW-0408">Iron</keyword>
<keyword evidence="7" id="KW-0406">Ion transport</keyword>
<dbReference type="Gene3D" id="2.40.170.20">
    <property type="entry name" value="TonB-dependent receptor, beta-barrel domain"/>
    <property type="match status" value="1"/>
</dbReference>
<dbReference type="RefSeq" id="WP_394476014.1">
    <property type="nucleotide sequence ID" value="NZ_JBIGHV010000001.1"/>
</dbReference>
<evidence type="ECO:0000256" key="5">
    <source>
        <dbReference type="ARBA" id="ARBA00022692"/>
    </source>
</evidence>
<evidence type="ECO:0000256" key="9">
    <source>
        <dbReference type="ARBA" id="ARBA00023136"/>
    </source>
</evidence>
<keyword evidence="10 11" id="KW-0998">Cell outer membrane</keyword>
<dbReference type="Proteomes" id="UP001606210">
    <property type="component" value="Unassembled WGS sequence"/>
</dbReference>